<evidence type="ECO:0000313" key="4">
    <source>
        <dbReference type="Proteomes" id="UP001302494"/>
    </source>
</evidence>
<dbReference type="Pfam" id="PF03334">
    <property type="entry name" value="PhaG_MnhG_YufB"/>
    <property type="match status" value="1"/>
</dbReference>
<dbReference type="Proteomes" id="UP001302494">
    <property type="component" value="Chromosome"/>
</dbReference>
<keyword evidence="2" id="KW-0472">Membrane</keyword>
<name>A0AA96GPZ2_9BACT</name>
<feature type="transmembrane region" description="Helical" evidence="2">
    <location>
        <begin position="57"/>
        <end position="76"/>
    </location>
</feature>
<keyword evidence="2" id="KW-0812">Transmembrane</keyword>
<keyword evidence="2" id="KW-1133">Transmembrane helix</keyword>
<accession>A0AA96GPZ2</accession>
<sequence>MGMVVLTLAVIGMVRLQGYHLRLHAAGMAGVMGVIPVLLASLLIGNGPVMSRAGLTIVFVLLTAPASLHALALAGSREASESADTMPESTDRTDSTSDSRTSRGSSAVPDATNEK</sequence>
<dbReference type="AlphaFoldDB" id="A0AA96GPZ2"/>
<dbReference type="PANTHER" id="PTHR34703:SF1">
    <property type="entry name" value="ANTIPORTER SUBUNIT MNHG2-RELATED"/>
    <property type="match status" value="1"/>
</dbReference>
<feature type="compositionally biased region" description="Basic and acidic residues" evidence="1">
    <location>
        <begin position="89"/>
        <end position="101"/>
    </location>
</feature>
<reference evidence="3 4" key="1">
    <citation type="submission" date="2023-01" db="EMBL/GenBank/DDBJ databases">
        <title>Cultivation and genomic characterization of new, ubiquitous marine nitrite-oxidizing bacteria from the Nitrospirales.</title>
        <authorList>
            <person name="Mueller A.J."/>
            <person name="Daebeler A."/>
            <person name="Herbold C.W."/>
            <person name="Kirkegaard R.H."/>
            <person name="Daims H."/>
        </authorList>
    </citation>
    <scope>NUCLEOTIDE SEQUENCE [LARGE SCALE GENOMIC DNA]</scope>
    <source>
        <strain evidence="3 4">DK</strain>
    </source>
</reference>
<dbReference type="InterPro" id="IPR005133">
    <property type="entry name" value="PhaG_MnhG_YufB"/>
</dbReference>
<gene>
    <name evidence="3" type="ORF">PQG83_02290</name>
</gene>
<dbReference type="RefSeq" id="WP_312749163.1">
    <property type="nucleotide sequence ID" value="NZ_CP116968.1"/>
</dbReference>
<evidence type="ECO:0000313" key="3">
    <source>
        <dbReference type="EMBL" id="WNM64235.1"/>
    </source>
</evidence>
<feature type="region of interest" description="Disordered" evidence="1">
    <location>
        <begin position="76"/>
        <end position="115"/>
    </location>
</feature>
<keyword evidence="4" id="KW-1185">Reference proteome</keyword>
<protein>
    <submittedName>
        <fullName evidence="3">Monovalent cation/H(+) antiporter subunit G</fullName>
    </submittedName>
</protein>
<proteinExistence type="predicted"/>
<evidence type="ECO:0000256" key="1">
    <source>
        <dbReference type="SAM" id="MobiDB-lite"/>
    </source>
</evidence>
<dbReference type="PANTHER" id="PTHR34703">
    <property type="entry name" value="ANTIPORTER SUBUNIT MNHG2-RELATED"/>
    <property type="match status" value="1"/>
</dbReference>
<organism evidence="3 4">
    <name type="scientific">Candidatus Nitrospira neomarina</name>
    <dbReference type="NCBI Taxonomy" id="3020899"/>
    <lineage>
        <taxon>Bacteria</taxon>
        <taxon>Pseudomonadati</taxon>
        <taxon>Nitrospirota</taxon>
        <taxon>Nitrospiria</taxon>
        <taxon>Nitrospirales</taxon>
        <taxon>Nitrospiraceae</taxon>
        <taxon>Nitrospira</taxon>
    </lineage>
</organism>
<dbReference type="GO" id="GO:0015385">
    <property type="term" value="F:sodium:proton antiporter activity"/>
    <property type="evidence" value="ECO:0007669"/>
    <property type="project" value="TreeGrafter"/>
</dbReference>
<evidence type="ECO:0000256" key="2">
    <source>
        <dbReference type="SAM" id="Phobius"/>
    </source>
</evidence>
<dbReference type="KEGG" id="nneo:PQG83_02290"/>
<feature type="transmembrane region" description="Helical" evidence="2">
    <location>
        <begin position="26"/>
        <end position="45"/>
    </location>
</feature>
<dbReference type="EMBL" id="CP116968">
    <property type="protein sequence ID" value="WNM64235.1"/>
    <property type="molecule type" value="Genomic_DNA"/>
</dbReference>